<dbReference type="RefSeq" id="WP_087148044.1">
    <property type="nucleotide sequence ID" value="NZ_FUKJ01000397.1"/>
</dbReference>
<dbReference type="Pfam" id="PF10282">
    <property type="entry name" value="Lactonase"/>
    <property type="match status" value="1"/>
</dbReference>
<protein>
    <recommendedName>
        <fullName evidence="4">3-carboxymuconate cyclase</fullName>
    </recommendedName>
</protein>
<dbReference type="SUPFAM" id="SSF63825">
    <property type="entry name" value="YWTD domain"/>
    <property type="match status" value="1"/>
</dbReference>
<dbReference type="EMBL" id="FUKJ01000397">
    <property type="protein sequence ID" value="SJM95062.1"/>
    <property type="molecule type" value="Genomic_DNA"/>
</dbReference>
<gene>
    <name evidence="2" type="ORF">CRENPOLYSF2_4560001</name>
</gene>
<dbReference type="Proteomes" id="UP000195442">
    <property type="component" value="Unassembled WGS sequence"/>
</dbReference>
<dbReference type="AlphaFoldDB" id="A0A1R4HFQ7"/>
<evidence type="ECO:0000313" key="2">
    <source>
        <dbReference type="EMBL" id="SJM95062.1"/>
    </source>
</evidence>
<feature type="signal peptide" evidence="1">
    <location>
        <begin position="1"/>
        <end position="24"/>
    </location>
</feature>
<feature type="chain" id="PRO_5010369262" description="3-carboxymuconate cyclase" evidence="1">
    <location>
        <begin position="25"/>
        <end position="192"/>
    </location>
</feature>
<evidence type="ECO:0000313" key="3">
    <source>
        <dbReference type="Proteomes" id="UP000195442"/>
    </source>
</evidence>
<evidence type="ECO:0008006" key="4">
    <source>
        <dbReference type="Google" id="ProtNLM"/>
    </source>
</evidence>
<dbReference type="InterPro" id="IPR015943">
    <property type="entry name" value="WD40/YVTN_repeat-like_dom_sf"/>
</dbReference>
<sequence>MNTLLRSLSSIALLSALPFSSAFAADPIGRLYTMSNAAGGNEILVYSRFADGSLSHLDHVATYGFGTGTGLGNQSALTLSGDGSLLFAVNAGNHSISSFRVTATGLEFVKTIPSGGVRPVSLTEDRGRLFVLNAGDATHASNISGFWAENTGNLQTIHNSRRPLSNATAGTGAAQISFSDDGKQLIVQGNRI</sequence>
<reference evidence="3" key="1">
    <citation type="submission" date="2017-02" db="EMBL/GenBank/DDBJ databases">
        <authorList>
            <person name="Daims H."/>
        </authorList>
    </citation>
    <scope>NUCLEOTIDE SEQUENCE [LARGE SCALE GENOMIC DNA]</scope>
</reference>
<dbReference type="InterPro" id="IPR019405">
    <property type="entry name" value="Lactonase_7-beta_prop"/>
</dbReference>
<keyword evidence="3" id="KW-1185">Reference proteome</keyword>
<keyword evidence="1" id="KW-0732">Signal</keyword>
<organism evidence="2 3">
    <name type="scientific">Crenothrix polyspora</name>
    <dbReference type="NCBI Taxonomy" id="360316"/>
    <lineage>
        <taxon>Bacteria</taxon>
        <taxon>Pseudomonadati</taxon>
        <taxon>Pseudomonadota</taxon>
        <taxon>Gammaproteobacteria</taxon>
        <taxon>Methylococcales</taxon>
        <taxon>Crenotrichaceae</taxon>
        <taxon>Crenothrix</taxon>
    </lineage>
</organism>
<evidence type="ECO:0000256" key="1">
    <source>
        <dbReference type="SAM" id="SignalP"/>
    </source>
</evidence>
<proteinExistence type="predicted"/>
<accession>A0A1R4HFQ7</accession>
<dbReference type="Gene3D" id="2.130.10.10">
    <property type="entry name" value="YVTN repeat-like/Quinoprotein amine dehydrogenase"/>
    <property type="match status" value="1"/>
</dbReference>
<name>A0A1R4HFQ7_9GAMM</name>